<dbReference type="Proteomes" id="UP000607197">
    <property type="component" value="Unassembled WGS sequence"/>
</dbReference>
<protein>
    <recommendedName>
        <fullName evidence="3">Restriction endonuclease</fullName>
    </recommendedName>
</protein>
<comment type="caution">
    <text evidence="1">The sequence shown here is derived from an EMBL/GenBank/DDBJ whole genome shotgun (WGS) entry which is preliminary data.</text>
</comment>
<evidence type="ECO:0000313" key="2">
    <source>
        <dbReference type="Proteomes" id="UP000607197"/>
    </source>
</evidence>
<accession>A0A830FDG8</accession>
<keyword evidence="2" id="KW-1185">Reference proteome</keyword>
<reference evidence="1" key="1">
    <citation type="journal article" date="2014" name="Int. J. Syst. Evol. Microbiol.">
        <title>Complete genome sequence of Corynebacterium casei LMG S-19264T (=DSM 44701T), isolated from a smear-ripened cheese.</title>
        <authorList>
            <consortium name="US DOE Joint Genome Institute (JGI-PGF)"/>
            <person name="Walter F."/>
            <person name="Albersmeier A."/>
            <person name="Kalinowski J."/>
            <person name="Ruckert C."/>
        </authorList>
    </citation>
    <scope>NUCLEOTIDE SEQUENCE</scope>
    <source>
        <strain evidence="1">JCM 19596</strain>
    </source>
</reference>
<proteinExistence type="predicted"/>
<dbReference type="OrthoDB" id="350262at2157"/>
<evidence type="ECO:0000313" key="1">
    <source>
        <dbReference type="EMBL" id="GGL64375.1"/>
    </source>
</evidence>
<dbReference type="RefSeq" id="WP_188979058.1">
    <property type="nucleotide sequence ID" value="NZ_BMPG01000003.1"/>
</dbReference>
<dbReference type="EMBL" id="BMPG01000003">
    <property type="protein sequence ID" value="GGL64375.1"/>
    <property type="molecule type" value="Genomic_DNA"/>
</dbReference>
<reference evidence="1" key="2">
    <citation type="submission" date="2020-09" db="EMBL/GenBank/DDBJ databases">
        <authorList>
            <person name="Sun Q."/>
            <person name="Ohkuma M."/>
        </authorList>
    </citation>
    <scope>NUCLEOTIDE SEQUENCE</scope>
    <source>
        <strain evidence="1">JCM 19596</strain>
    </source>
</reference>
<gene>
    <name evidence="1" type="ORF">GCM10009039_22810</name>
</gene>
<dbReference type="AlphaFoldDB" id="A0A830FDG8"/>
<sequence length="338" mass="38090">MSPDLGFTVYALKLQPAGETGFFEACRDAGVIGAGWDPQRSCASPAEIEQAHKELGKDPNHDRTTNSGDLRHELRYIVKEMSDGSGDAPQDYVWVNEGSEFALCKVTSECTTSHDVSESLREDLTNENGTQIHNIRHVDWTDIPVEFVPGYVKRKFTGRFGTLNRMKKGVDSDAKRVIRELHSVDDFDNERTLDFERLEKKLDSMGPGKLFSILDADDTEELVLDYLQSNGWRITKYSTGDSQAKYECELRRVTNGTRETGFVQVKSGDASLNPEDYFDLADEGHVFLFSSPGDNGEPQLSVDRERLTVIPPRRLADHFQTNTRWLPTPTLLRLSFSS</sequence>
<name>A0A830FDG8_9EURY</name>
<organism evidence="1 2">
    <name type="scientific">Halocalculus aciditolerans</name>
    <dbReference type="NCBI Taxonomy" id="1383812"/>
    <lineage>
        <taxon>Archaea</taxon>
        <taxon>Methanobacteriati</taxon>
        <taxon>Methanobacteriota</taxon>
        <taxon>Stenosarchaea group</taxon>
        <taxon>Halobacteria</taxon>
        <taxon>Halobacteriales</taxon>
        <taxon>Halobacteriaceae</taxon>
        <taxon>Halocalculus</taxon>
    </lineage>
</organism>
<evidence type="ECO:0008006" key="3">
    <source>
        <dbReference type="Google" id="ProtNLM"/>
    </source>
</evidence>